<protein>
    <submittedName>
        <fullName evidence="1">Uncharacterized protein</fullName>
    </submittedName>
</protein>
<evidence type="ECO:0000313" key="1">
    <source>
        <dbReference type="EMBL" id="CAD1475291.1"/>
    </source>
</evidence>
<dbReference type="Proteomes" id="UP000752696">
    <property type="component" value="Unassembled WGS sequence"/>
</dbReference>
<gene>
    <name evidence="1" type="ORF">MHI_LOCUS538223</name>
</gene>
<name>A0A6V7H914_9HYME</name>
<dbReference type="OrthoDB" id="10474679at2759"/>
<dbReference type="AlphaFoldDB" id="A0A6V7H914"/>
<reference evidence="1" key="1">
    <citation type="submission" date="2020-07" db="EMBL/GenBank/DDBJ databases">
        <authorList>
            <person name="Nazaruddin N."/>
        </authorList>
    </citation>
    <scope>NUCLEOTIDE SEQUENCE</scope>
</reference>
<comment type="caution">
    <text evidence="1">The sequence shown here is derived from an EMBL/GenBank/DDBJ whole genome shotgun (WGS) entry which is preliminary data.</text>
</comment>
<evidence type="ECO:0000313" key="2">
    <source>
        <dbReference type="Proteomes" id="UP000752696"/>
    </source>
</evidence>
<feature type="non-terminal residue" evidence="1">
    <location>
        <position position="1"/>
    </location>
</feature>
<organism evidence="1 2">
    <name type="scientific">Heterotrigona itama</name>
    <dbReference type="NCBI Taxonomy" id="395501"/>
    <lineage>
        <taxon>Eukaryota</taxon>
        <taxon>Metazoa</taxon>
        <taxon>Ecdysozoa</taxon>
        <taxon>Arthropoda</taxon>
        <taxon>Hexapoda</taxon>
        <taxon>Insecta</taxon>
        <taxon>Pterygota</taxon>
        <taxon>Neoptera</taxon>
        <taxon>Endopterygota</taxon>
        <taxon>Hymenoptera</taxon>
        <taxon>Apocrita</taxon>
        <taxon>Aculeata</taxon>
        <taxon>Apoidea</taxon>
        <taxon>Anthophila</taxon>
        <taxon>Apidae</taxon>
        <taxon>Heterotrigona</taxon>
    </lineage>
</organism>
<accession>A0A6V7H914</accession>
<keyword evidence="2" id="KW-1185">Reference proteome</keyword>
<dbReference type="EMBL" id="CAJDYZ010008351">
    <property type="protein sequence ID" value="CAD1475291.1"/>
    <property type="molecule type" value="Genomic_DNA"/>
</dbReference>
<proteinExistence type="predicted"/>
<sequence length="146" mass="16396">MAFAKPSRRPSVSFSAAPVRSARQLRTKPTTLLNKITFAAGDTPPVVDNYEWWRFRILNCDERIWRETEFRDLGTGPVERGTVEKPIEITGKILVRTEAYLTPCPKQFLINTFAPGNFSTSLEVKAALGGISPKLPPRVSSVTYRK</sequence>